<sequence>EDPEKIGENRREYSDEPVKKKFGKTARKERKLKCSVSKTFGHNKKGCPTLKNVGTSTAGTSVATPRTNVTTSDLTNAAIGSQSSVNEGPSVATASTFCGSPTNASSSNVRVATASTSVEGLEMHQHLMRGLQQPHKRPREKKAKTEGYGLLFGSGCTVTERDVNSVTLSSSTPTNIDLGYKPNGLGWKGKAAITQRQL</sequence>
<dbReference type="AlphaFoldDB" id="A0AAF0UGK1"/>
<evidence type="ECO:0000313" key="3">
    <source>
        <dbReference type="Proteomes" id="UP001234989"/>
    </source>
</evidence>
<evidence type="ECO:0000256" key="1">
    <source>
        <dbReference type="SAM" id="MobiDB-lite"/>
    </source>
</evidence>
<organism evidence="2 3">
    <name type="scientific">Solanum verrucosum</name>
    <dbReference type="NCBI Taxonomy" id="315347"/>
    <lineage>
        <taxon>Eukaryota</taxon>
        <taxon>Viridiplantae</taxon>
        <taxon>Streptophyta</taxon>
        <taxon>Embryophyta</taxon>
        <taxon>Tracheophyta</taxon>
        <taxon>Spermatophyta</taxon>
        <taxon>Magnoliopsida</taxon>
        <taxon>eudicotyledons</taxon>
        <taxon>Gunneridae</taxon>
        <taxon>Pentapetalae</taxon>
        <taxon>asterids</taxon>
        <taxon>lamiids</taxon>
        <taxon>Solanales</taxon>
        <taxon>Solanaceae</taxon>
        <taxon>Solanoideae</taxon>
        <taxon>Solaneae</taxon>
        <taxon>Solanum</taxon>
    </lineage>
</organism>
<name>A0AAF0UGK1_SOLVR</name>
<feature type="non-terminal residue" evidence="2">
    <location>
        <position position="1"/>
    </location>
</feature>
<proteinExistence type="predicted"/>
<accession>A0AAF0UGK1</accession>
<keyword evidence="3" id="KW-1185">Reference proteome</keyword>
<feature type="region of interest" description="Disordered" evidence="1">
    <location>
        <begin position="1"/>
        <end position="26"/>
    </location>
</feature>
<protein>
    <submittedName>
        <fullName evidence="2">Uncharacterized protein</fullName>
    </submittedName>
</protein>
<feature type="compositionally biased region" description="Basic and acidic residues" evidence="1">
    <location>
        <begin position="1"/>
        <end position="19"/>
    </location>
</feature>
<gene>
    <name evidence="2" type="ORF">MTR67_039235</name>
</gene>
<dbReference type="EMBL" id="CP133620">
    <property type="protein sequence ID" value="WMV45850.1"/>
    <property type="molecule type" value="Genomic_DNA"/>
</dbReference>
<reference evidence="2" key="1">
    <citation type="submission" date="2023-08" db="EMBL/GenBank/DDBJ databases">
        <title>A de novo genome assembly of Solanum verrucosum Schlechtendal, a Mexican diploid species geographically isolated from the other diploid A-genome species in potato relatives.</title>
        <authorList>
            <person name="Hosaka K."/>
        </authorList>
    </citation>
    <scope>NUCLEOTIDE SEQUENCE</scope>
    <source>
        <tissue evidence="2">Young leaves</tissue>
    </source>
</reference>
<dbReference type="Proteomes" id="UP001234989">
    <property type="component" value="Chromosome 9"/>
</dbReference>
<evidence type="ECO:0000313" key="2">
    <source>
        <dbReference type="EMBL" id="WMV45850.1"/>
    </source>
</evidence>